<dbReference type="Pfam" id="PF00028">
    <property type="entry name" value="Cadherin"/>
    <property type="match status" value="8"/>
</dbReference>
<dbReference type="PANTHER" id="PTHR24026">
    <property type="entry name" value="FAT ATYPICAL CADHERIN-RELATED"/>
    <property type="match status" value="1"/>
</dbReference>
<dbReference type="Proteomes" id="UP000762676">
    <property type="component" value="Unassembled WGS sequence"/>
</dbReference>
<feature type="domain" description="Cadherin" evidence="13">
    <location>
        <begin position="410"/>
        <end position="512"/>
    </location>
</feature>
<dbReference type="FunFam" id="2.60.40.60:FF:000015">
    <property type="entry name" value="FAT atypical cadherin 1"/>
    <property type="match status" value="1"/>
</dbReference>
<dbReference type="EMBL" id="BMAT01000291">
    <property type="protein sequence ID" value="GFR63406.1"/>
    <property type="molecule type" value="Genomic_DNA"/>
</dbReference>
<feature type="domain" description="Cadherin" evidence="13">
    <location>
        <begin position="189"/>
        <end position="294"/>
    </location>
</feature>
<feature type="domain" description="Cadherin" evidence="13">
    <location>
        <begin position="6"/>
        <end position="74"/>
    </location>
</feature>
<keyword evidence="15" id="KW-1185">Reference proteome</keyword>
<feature type="domain" description="Cadherin" evidence="13">
    <location>
        <begin position="512"/>
        <end position="572"/>
    </location>
</feature>
<feature type="domain" description="Cadherin" evidence="13">
    <location>
        <begin position="796"/>
        <end position="910"/>
    </location>
</feature>
<keyword evidence="5" id="KW-0732">Signal</keyword>
<keyword evidence="2" id="KW-1003">Cell membrane</keyword>
<keyword evidence="9" id="KW-1133">Transmembrane helix</keyword>
<feature type="domain" description="Cadherin" evidence="13">
    <location>
        <begin position="2026"/>
        <end position="2139"/>
    </location>
</feature>
<name>A0AAV4ERM8_9GAST</name>
<keyword evidence="6" id="KW-0677">Repeat</keyword>
<evidence type="ECO:0000256" key="10">
    <source>
        <dbReference type="ARBA" id="ARBA00023136"/>
    </source>
</evidence>
<dbReference type="PROSITE" id="PS00232">
    <property type="entry name" value="CADHERIN_1"/>
    <property type="match status" value="6"/>
</dbReference>
<evidence type="ECO:0000259" key="13">
    <source>
        <dbReference type="PROSITE" id="PS50268"/>
    </source>
</evidence>
<evidence type="ECO:0000313" key="14">
    <source>
        <dbReference type="EMBL" id="GFR63406.1"/>
    </source>
</evidence>
<feature type="domain" description="Cadherin" evidence="13">
    <location>
        <begin position="1592"/>
        <end position="1685"/>
    </location>
</feature>
<evidence type="ECO:0000256" key="5">
    <source>
        <dbReference type="ARBA" id="ARBA00022729"/>
    </source>
</evidence>
<evidence type="ECO:0000256" key="7">
    <source>
        <dbReference type="ARBA" id="ARBA00022837"/>
    </source>
</evidence>
<dbReference type="GO" id="GO:0007156">
    <property type="term" value="P:homophilic cell adhesion via plasma membrane adhesion molecules"/>
    <property type="evidence" value="ECO:0007669"/>
    <property type="project" value="InterPro"/>
</dbReference>
<dbReference type="PROSITE" id="PS50268">
    <property type="entry name" value="CADHERIN_2"/>
    <property type="match status" value="16"/>
</dbReference>
<dbReference type="PRINTS" id="PR00205">
    <property type="entry name" value="CADHERIN"/>
</dbReference>
<dbReference type="SUPFAM" id="SSF49313">
    <property type="entry name" value="Cadherin-like"/>
    <property type="match status" value="15"/>
</dbReference>
<evidence type="ECO:0000256" key="12">
    <source>
        <dbReference type="PROSITE-ProRule" id="PRU00043"/>
    </source>
</evidence>
<feature type="domain" description="Cadherin" evidence="13">
    <location>
        <begin position="301"/>
        <end position="409"/>
    </location>
</feature>
<evidence type="ECO:0000256" key="4">
    <source>
        <dbReference type="ARBA" id="ARBA00022692"/>
    </source>
</evidence>
<keyword evidence="3" id="KW-0245">EGF-like domain</keyword>
<keyword evidence="10" id="KW-0472">Membrane</keyword>
<keyword evidence="11" id="KW-1015">Disulfide bond</keyword>
<dbReference type="PANTHER" id="PTHR24026:SF133">
    <property type="entry name" value="CADHERIN-RELATED FAMILY MEMBER 2"/>
    <property type="match status" value="1"/>
</dbReference>
<evidence type="ECO:0000256" key="11">
    <source>
        <dbReference type="ARBA" id="ARBA00023157"/>
    </source>
</evidence>
<evidence type="ECO:0000313" key="15">
    <source>
        <dbReference type="Proteomes" id="UP000762676"/>
    </source>
</evidence>
<feature type="domain" description="Cadherin" evidence="13">
    <location>
        <begin position="911"/>
        <end position="1014"/>
    </location>
</feature>
<feature type="domain" description="Cadherin" evidence="13">
    <location>
        <begin position="75"/>
        <end position="188"/>
    </location>
</feature>
<evidence type="ECO:0000256" key="3">
    <source>
        <dbReference type="ARBA" id="ARBA00022536"/>
    </source>
</evidence>
<accession>A0AAV4ERM8</accession>
<dbReference type="FunFam" id="2.60.40.60:FF:000058">
    <property type="entry name" value="FAT atypical cadherin 3"/>
    <property type="match status" value="1"/>
</dbReference>
<dbReference type="Gene3D" id="2.60.40.60">
    <property type="entry name" value="Cadherins"/>
    <property type="match status" value="17"/>
</dbReference>
<evidence type="ECO:0000256" key="8">
    <source>
        <dbReference type="ARBA" id="ARBA00022889"/>
    </source>
</evidence>
<comment type="subcellular location">
    <subcellularLocation>
        <location evidence="1">Cell membrane</location>
        <topology evidence="1">Single-pass type I membrane protein</topology>
    </subcellularLocation>
</comment>
<feature type="domain" description="Cadherin" evidence="13">
    <location>
        <begin position="1927"/>
        <end position="2024"/>
    </location>
</feature>
<feature type="domain" description="Cadherin" evidence="13">
    <location>
        <begin position="574"/>
        <end position="691"/>
    </location>
</feature>
<feature type="domain" description="Cadherin" evidence="13">
    <location>
        <begin position="1801"/>
        <end position="1905"/>
    </location>
</feature>
<dbReference type="SMART" id="SM00112">
    <property type="entry name" value="CA"/>
    <property type="match status" value="14"/>
</dbReference>
<dbReference type="InterPro" id="IPR002126">
    <property type="entry name" value="Cadherin-like_dom"/>
</dbReference>
<dbReference type="GO" id="GO:0005509">
    <property type="term" value="F:calcium ion binding"/>
    <property type="evidence" value="ECO:0007669"/>
    <property type="project" value="UniProtKB-UniRule"/>
</dbReference>
<evidence type="ECO:0000256" key="9">
    <source>
        <dbReference type="ARBA" id="ARBA00022989"/>
    </source>
</evidence>
<dbReference type="CDD" id="cd11304">
    <property type="entry name" value="Cadherin_repeat"/>
    <property type="match status" value="16"/>
</dbReference>
<gene>
    <name evidence="14" type="ORF">ElyMa_000155000</name>
</gene>
<feature type="non-terminal residue" evidence="14">
    <location>
        <position position="1"/>
    </location>
</feature>
<dbReference type="InterPro" id="IPR015919">
    <property type="entry name" value="Cadherin-like_sf"/>
</dbReference>
<proteinExistence type="predicted"/>
<evidence type="ECO:0000256" key="2">
    <source>
        <dbReference type="ARBA" id="ARBA00022475"/>
    </source>
</evidence>
<keyword evidence="8" id="KW-0130">Cell adhesion</keyword>
<keyword evidence="4" id="KW-0812">Transmembrane</keyword>
<keyword evidence="7 12" id="KW-0106">Calcium</keyword>
<reference evidence="14 15" key="1">
    <citation type="journal article" date="2021" name="Elife">
        <title>Chloroplast acquisition without the gene transfer in kleptoplastic sea slugs, Plakobranchus ocellatus.</title>
        <authorList>
            <person name="Maeda T."/>
            <person name="Takahashi S."/>
            <person name="Yoshida T."/>
            <person name="Shimamura S."/>
            <person name="Takaki Y."/>
            <person name="Nagai Y."/>
            <person name="Toyoda A."/>
            <person name="Suzuki Y."/>
            <person name="Arimoto A."/>
            <person name="Ishii H."/>
            <person name="Satoh N."/>
            <person name="Nishiyama T."/>
            <person name="Hasebe M."/>
            <person name="Maruyama T."/>
            <person name="Minagawa J."/>
            <person name="Obokata J."/>
            <person name="Shigenobu S."/>
        </authorList>
    </citation>
    <scope>NUCLEOTIDE SEQUENCE [LARGE SCALE GENOMIC DNA]</scope>
</reference>
<sequence length="2183" mass="241974">TCPQLLSIDATSGKLSVEKSPDRDEGIIHIKDGICIFFIQASEIGQVQTSTAPSTSVTTLTVAVTDENDNGPEFSQSNYQASIDEDAQSGVPIIVAGEGISVKDKDQILNAKFSVRIIKPLDIFEVAPNVAQGSADILIKVINSTAIDFEKNEFITIELEAKDQGNQMSSLAQVQLTINNVNDHSPVFEQGTYDASVPENSSFGTKVIKINATDGDADDPKHNFNKVTYSLGGTSAFFKINSVTGEVTVASDGLDREKQRLYYLNVVATDGGRRKVSTSLTITISDINDNKPTIGGWQYQTVLEEESTDLKIPVQVQASDADEPNTNNSAIVYSIKTTSPDVLLDFFHIDPENGTLSVLKPLLYENITFSKEGTIIVTVLASDKGDTPQSSSVQVVVTLEDINNQSPQCEFQVTNATVAENLADFRVTKITATDKDGTAPNNQFMFTLDQASGILFRIDSSGEIKTRTGLDFETAKNHSIKVTVTDLGSPPKSNTCLVDVQVSDVNDVPPVFDKRDMGLTINESSKFSFTCFAHDVDENHDLKYKINWADSSVQTGELSILVLDVNDNEPVFDGGAKYSASIKENLPDGSLVGLEGRINLKVTDKDADEINSKFELKLLTHNTTFSIDPPGGTSSQTFSIRVINSTNIDFEVFDKMTLDLEVVEVGTKEVFRNVATVEVHIINENDNSPSFGNSSYEARIPEDSPLKFSVITLQATDDDDPKNGPSSVTYSFDRENKFFTIHKNTGEVVVASEELNREVQAVFYMTVIAQDGGGRKESCALTVLLTDKNDNDPIFRSSQYETAVEEDSIKLKNPVQVEATDADEGSNAEITYNLTSTSPENLLEFFSIDPKNGTLSMLKPILYEDTIFPEVQQGTIILTVFAFDKGEVPRNSSVPVIVKLEDINNKSPRCDSDNYDVSVKENKENFQIIKVNATDEDHTAPNNRFLFSIDRSSEDLFAIDSTSGKIVTRAGLDFEKLKFHHIEVSVTDLGSPPKTGICQVNVTVVDVNDVPPTFNNRRMEKKEKEGIEFSYSCPATDQDLDSELVYSINWTQSKMLGRSPVAVPVDPSIKKLIRLDEKNCTVRFDPLNREILSKLDLVLQVEDTHAEEKSPQIETGNLVISILDQNDNEPVFVNGTYYTAHILENMPAETLIKFDGVSGIVVKDEDADEANSKFEVKLLTHNTTFKVEPSYGTFSQFFSIAVVDSSKLDYEEEKNFTLQATQATKILSKHISDLNTRSPDALHIVNGDFNHVPRALAGFKLYQHVTCHTRNNKTLDLCFTNSEEAYHCTQLAPLGKSDHHLVLLRPRYTPLARREPPVKKTVLVWTADAWETLRASLECTDWGVFVNSTQDMSELADTMCCYINFCIESAIPTKTIKVYSNNKPWVTKDIKQILFRKKIAFQNKRDNDIKSIHKEVRATIRQGKESYIRKIEKYFKNNDTRKVWQGMNLMGGCKGKKGSNCVEGDEGYANDLNKFYARFDHHDFVQEREECKSALFESILHNRERIVINESAVRKAMLALKPNKAAGPDGVKPSVLKKCVMQLSSIMCEIFNMSFKGFKLQVLQIDSEQSFQCFATVVLRIENVNDNFPSFERPSYEAYILEQSPVDTVVQQIQAQDGDEGSYGQLKFTIDEGTGQVNFSSGLIDFESGITTYSLAVVATDGGNLTTISQLVISVQDINDNPPEFLTSIKREIQIDENQQFFYPSLIVQAKDRDSPGSNNSKITYSLQFQDDALMKHLEINQETGEITLKEPFDFEILHQDGNENISFVVVATDMGLPPRSNNLSLSLIVSDVNDESPHFANASYFISISEDTKNGSSLLAVQADDNDASDTYNTVTYSLDSASMATFDIDPNSGELRTRAVLDRETVASYTVMVSAADNGSPTRMDTATVAIVITDVNDSPPQFSWETKTLNLKEGWKKPLVTNHAKDKDVNHTLEYSIVWEDSSGVSGAGTYMEGTSLKPYIKIDGKTGEVSPLKPLDREQVQQFQLSLAVEDKMASSVKTQNDTALLKIVVEDINDSKPTFEGPDYVEARVKETAQVGTPITFVNFSVLVFNDADGEGNNVYNIAIEGDDFSISPTEGRGKTQCSITVENKDVLDFEKHENLTLVVTATESEKAGHSSNITIMLFIENENDNFPEFIGHRTASIPENAKEGDKITIMTARDDDKGKFGELEYFIDGEQNR</sequence>
<feature type="domain" description="Cadherin" evidence="13">
    <location>
        <begin position="1035"/>
        <end position="1132"/>
    </location>
</feature>
<dbReference type="InterPro" id="IPR020894">
    <property type="entry name" value="Cadherin_CS"/>
</dbReference>
<evidence type="ECO:0000256" key="1">
    <source>
        <dbReference type="ARBA" id="ARBA00004251"/>
    </source>
</evidence>
<feature type="domain" description="Cadherin" evidence="13">
    <location>
        <begin position="1687"/>
        <end position="1800"/>
    </location>
</feature>
<organism evidence="14 15">
    <name type="scientific">Elysia marginata</name>
    <dbReference type="NCBI Taxonomy" id="1093978"/>
    <lineage>
        <taxon>Eukaryota</taxon>
        <taxon>Metazoa</taxon>
        <taxon>Spiralia</taxon>
        <taxon>Lophotrochozoa</taxon>
        <taxon>Mollusca</taxon>
        <taxon>Gastropoda</taxon>
        <taxon>Heterobranchia</taxon>
        <taxon>Euthyneura</taxon>
        <taxon>Panpulmonata</taxon>
        <taxon>Sacoglossa</taxon>
        <taxon>Placobranchoidea</taxon>
        <taxon>Plakobranchidae</taxon>
        <taxon>Elysia</taxon>
    </lineage>
</organism>
<dbReference type="FunFam" id="2.60.40.60:FF:000020">
    <property type="entry name" value="Dachsous cadherin-related 1b"/>
    <property type="match status" value="3"/>
</dbReference>
<protein>
    <submittedName>
        <fullName evidence="14">Protocadherin Fat 4</fullName>
    </submittedName>
</protein>
<comment type="caution">
    <text evidence="14">The sequence shown here is derived from an EMBL/GenBank/DDBJ whole genome shotgun (WGS) entry which is preliminary data.</text>
</comment>
<dbReference type="FunFam" id="2.60.40.60:FF:000098">
    <property type="entry name" value="cadherin-23 isoform X1"/>
    <property type="match status" value="1"/>
</dbReference>
<dbReference type="GO" id="GO:0005886">
    <property type="term" value="C:plasma membrane"/>
    <property type="evidence" value="ECO:0007669"/>
    <property type="project" value="UniProtKB-SubCell"/>
</dbReference>
<evidence type="ECO:0000256" key="6">
    <source>
        <dbReference type="ARBA" id="ARBA00022737"/>
    </source>
</evidence>
<feature type="domain" description="Cadherin" evidence="13">
    <location>
        <begin position="692"/>
        <end position="795"/>
    </location>
</feature>